<feature type="region of interest" description="Disordered" evidence="1">
    <location>
        <begin position="619"/>
        <end position="642"/>
    </location>
</feature>
<dbReference type="Gene3D" id="2.160.20.10">
    <property type="entry name" value="Single-stranded right-handed beta-helix, Pectin lyase-like"/>
    <property type="match status" value="2"/>
</dbReference>
<dbReference type="SUPFAM" id="SSF51126">
    <property type="entry name" value="Pectin lyase-like"/>
    <property type="match status" value="3"/>
</dbReference>
<organism evidence="2 3">
    <name type="scientific">Leptolyngbya cf. ectocarpi LEGE 11479</name>
    <dbReference type="NCBI Taxonomy" id="1828722"/>
    <lineage>
        <taxon>Bacteria</taxon>
        <taxon>Bacillati</taxon>
        <taxon>Cyanobacteriota</taxon>
        <taxon>Cyanophyceae</taxon>
        <taxon>Leptolyngbyales</taxon>
        <taxon>Leptolyngbyaceae</taxon>
        <taxon>Leptolyngbya group</taxon>
        <taxon>Leptolyngbya</taxon>
    </lineage>
</organism>
<gene>
    <name evidence="2" type="ORF">IQ260_05250</name>
</gene>
<evidence type="ECO:0000313" key="2">
    <source>
        <dbReference type="EMBL" id="MBE9066055.1"/>
    </source>
</evidence>
<evidence type="ECO:0000313" key="3">
    <source>
        <dbReference type="Proteomes" id="UP000615026"/>
    </source>
</evidence>
<feature type="non-terminal residue" evidence="2">
    <location>
        <position position="1"/>
    </location>
</feature>
<dbReference type="EMBL" id="JADEXP010000026">
    <property type="protein sequence ID" value="MBE9066055.1"/>
    <property type="molecule type" value="Genomic_DNA"/>
</dbReference>
<evidence type="ECO:0000256" key="1">
    <source>
        <dbReference type="SAM" id="MobiDB-lite"/>
    </source>
</evidence>
<sequence length="682" mass="68595">AGNIAVDVVDSFILRSGAQLRTDTIGQGNAGDILIEVGGSLDLANDATISSGTFGLGRGGDITVNAGRLVASNGGQISAGSGRQFVSGNFGPSGNIIINTSDLVEVDGIGNLNRSGIFAETSSPNDAGNLNVNTRILRVLNGAAIASGASGSGSLGGDGGTLTIVATDLVEVSGSQANRISALVTEGVLDASADDSATSNAGNLIVETGNLRVLNGGSISSSTFSRGNAGNIFISAENDIVVDGISSDGERFSTVSSAVEAGARGSGGDIAISANNLSLLNGGRLQTTTTGVGDAGDIDVEARNSLNISGFIARGSLQGVPSVILSANGIRRDVVGTGIGGKIQLSAPTITLTNGVVDARTFNSQPGGNITVEADSLGLFQGGQIVSASNGAGPAGTIIIEAAERVEISGFDANFFERLSETSSELIDLLQEESNISVRSFNDGAAGNIVLSTGELTMSDRSQIIAESAAVDGGNITLMMSDFLLLRNNSLISTTAGTAQAGGNGGNITISAPFIVAIPDENSDIAADAFEGAGGNVSITAQGVFGIEPRAQRTSLSDITASSELGISGVVNFNVLDASFIENNLNELSGEFVDTAALTASSCIARSGDTESTFVITGGEGLPQQPESITSTSSSYSTGTVQPVTEPAAIPTIQEPQRVYRLADGRLVLSHECELSESKASA</sequence>
<feature type="compositionally biased region" description="Low complexity" evidence="1">
    <location>
        <begin position="628"/>
        <end position="640"/>
    </location>
</feature>
<reference evidence="2" key="1">
    <citation type="submission" date="2020-10" db="EMBL/GenBank/DDBJ databases">
        <authorList>
            <person name="Castelo-Branco R."/>
            <person name="Eusebio N."/>
            <person name="Adriana R."/>
            <person name="Vieira A."/>
            <person name="Brugerolle De Fraissinette N."/>
            <person name="Rezende De Castro R."/>
            <person name="Schneider M.P."/>
            <person name="Vasconcelos V."/>
            <person name="Leao P.N."/>
        </authorList>
    </citation>
    <scope>NUCLEOTIDE SEQUENCE</scope>
    <source>
        <strain evidence="2">LEGE 11479</strain>
    </source>
</reference>
<accession>A0A928ZQA6</accession>
<keyword evidence="3" id="KW-1185">Reference proteome</keyword>
<comment type="caution">
    <text evidence="2">The sequence shown here is derived from an EMBL/GenBank/DDBJ whole genome shotgun (WGS) entry which is preliminary data.</text>
</comment>
<proteinExistence type="predicted"/>
<dbReference type="AlphaFoldDB" id="A0A928ZQA6"/>
<dbReference type="InterPro" id="IPR012334">
    <property type="entry name" value="Pectin_lyas_fold"/>
</dbReference>
<name>A0A928ZQA6_LEPEC</name>
<dbReference type="Proteomes" id="UP000615026">
    <property type="component" value="Unassembled WGS sequence"/>
</dbReference>
<dbReference type="InterPro" id="IPR011050">
    <property type="entry name" value="Pectin_lyase_fold/virulence"/>
</dbReference>
<protein>
    <submittedName>
        <fullName evidence="2">S-layer family protein</fullName>
    </submittedName>
</protein>